<proteinExistence type="predicted"/>
<gene>
    <name evidence="2" type="ORF">G4Z02_06465</name>
</gene>
<dbReference type="SUPFAM" id="SSF52833">
    <property type="entry name" value="Thioredoxin-like"/>
    <property type="match status" value="1"/>
</dbReference>
<keyword evidence="3" id="KW-1185">Reference proteome</keyword>
<dbReference type="AlphaFoldDB" id="A0A7L7KRG4"/>
<dbReference type="CDD" id="cd02947">
    <property type="entry name" value="TRX_family"/>
    <property type="match status" value="1"/>
</dbReference>
<dbReference type="Gene3D" id="3.40.30.10">
    <property type="entry name" value="Glutaredoxin"/>
    <property type="match status" value="1"/>
</dbReference>
<evidence type="ECO:0000313" key="3">
    <source>
        <dbReference type="Proteomes" id="UP000514720"/>
    </source>
</evidence>
<dbReference type="InterPro" id="IPR050620">
    <property type="entry name" value="Thioredoxin_H-type-like"/>
</dbReference>
<dbReference type="Pfam" id="PF00085">
    <property type="entry name" value="Thioredoxin"/>
    <property type="match status" value="1"/>
</dbReference>
<dbReference type="PROSITE" id="PS51352">
    <property type="entry name" value="THIOREDOXIN_2"/>
    <property type="match status" value="1"/>
</dbReference>
<dbReference type="EMBL" id="CP048914">
    <property type="protein sequence ID" value="QMS85411.1"/>
    <property type="molecule type" value="Genomic_DNA"/>
</dbReference>
<sequence length="107" mass="12856">MKEIKTLKQFYDVIENEPNVLVYWYTKWCPDCFATKPHLPRLENEFSTIEFYSMDRDVDINLAKHLEIFGIPSFLYFENGEEVGRYVDKKRKSYDQIKAFINDAQTK</sequence>
<evidence type="ECO:0000259" key="1">
    <source>
        <dbReference type="PROSITE" id="PS51352"/>
    </source>
</evidence>
<dbReference type="InterPro" id="IPR013766">
    <property type="entry name" value="Thioredoxin_domain"/>
</dbReference>
<dbReference type="RefSeq" id="WP_258877205.1">
    <property type="nucleotide sequence ID" value="NZ_CP048914.1"/>
</dbReference>
<dbReference type="InterPro" id="IPR036249">
    <property type="entry name" value="Thioredoxin-like_sf"/>
</dbReference>
<dbReference type="Proteomes" id="UP000514720">
    <property type="component" value="Chromosome"/>
</dbReference>
<dbReference type="PANTHER" id="PTHR10438:SF468">
    <property type="entry name" value="THIOREDOXIN-1-RELATED"/>
    <property type="match status" value="1"/>
</dbReference>
<accession>A0A7L7KRG4</accession>
<reference evidence="2 3" key="1">
    <citation type="submission" date="2020-02" db="EMBL/GenBank/DDBJ databases">
        <authorList>
            <person name="Zheng R.K."/>
            <person name="Sun C.M."/>
        </authorList>
    </citation>
    <scope>NUCLEOTIDE SEQUENCE [LARGE SCALE GENOMIC DNA]</scope>
    <source>
        <strain evidence="3">zrk13</strain>
    </source>
</reference>
<organism evidence="2 3">
    <name type="scientific">Candidatus Xianfuyuplasma coldseepsis</name>
    <dbReference type="NCBI Taxonomy" id="2782163"/>
    <lineage>
        <taxon>Bacteria</taxon>
        <taxon>Bacillati</taxon>
        <taxon>Mycoplasmatota</taxon>
        <taxon>Mollicutes</taxon>
        <taxon>Candidatus Izemoplasmatales</taxon>
        <taxon>Candidatus Izemoplasmataceae</taxon>
        <taxon>Candidatus Xianfuyuplasma</taxon>
    </lineage>
</organism>
<protein>
    <submittedName>
        <fullName evidence="2">Thioredoxin family protein</fullName>
    </submittedName>
</protein>
<name>A0A7L7KRG4_9MOLU</name>
<dbReference type="KEGG" id="xcl:G4Z02_06465"/>
<dbReference type="PANTHER" id="PTHR10438">
    <property type="entry name" value="THIOREDOXIN"/>
    <property type="match status" value="1"/>
</dbReference>
<evidence type="ECO:0000313" key="2">
    <source>
        <dbReference type="EMBL" id="QMS85411.1"/>
    </source>
</evidence>
<feature type="domain" description="Thioredoxin" evidence="1">
    <location>
        <begin position="1"/>
        <end position="106"/>
    </location>
</feature>